<evidence type="ECO:0000313" key="2">
    <source>
        <dbReference type="Proteomes" id="UP001386437"/>
    </source>
</evidence>
<organism evidence="1 2">
    <name type="scientific">Paraburkholderia bengalensis</name>
    <dbReference type="NCBI Taxonomy" id="2747562"/>
    <lineage>
        <taxon>Bacteria</taxon>
        <taxon>Pseudomonadati</taxon>
        <taxon>Pseudomonadota</taxon>
        <taxon>Betaproteobacteria</taxon>
        <taxon>Burkholderiales</taxon>
        <taxon>Burkholderiaceae</taxon>
        <taxon>Paraburkholderia</taxon>
    </lineage>
</organism>
<gene>
    <name evidence="1" type="ORF">H3V53_11995</name>
</gene>
<dbReference type="Proteomes" id="UP001386437">
    <property type="component" value="Unassembled WGS sequence"/>
</dbReference>
<dbReference type="EMBL" id="JACFYJ010000015">
    <property type="protein sequence ID" value="MEI5997894.1"/>
    <property type="molecule type" value="Genomic_DNA"/>
</dbReference>
<reference evidence="1 2" key="1">
    <citation type="journal article" date="2022" name="Arch. Microbiol.">
        <title>Paraburkholderia bengalensis sp. nov. isolated from roots of Oryza sativa, IR64.</title>
        <authorList>
            <person name="Nag P."/>
            <person name="Mondal N."/>
            <person name="Sarkar J."/>
            <person name="Das S."/>
        </authorList>
    </citation>
    <scope>NUCLEOTIDE SEQUENCE [LARGE SCALE GENOMIC DNA]</scope>
    <source>
        <strain evidence="1 2">IR64_4_BI</strain>
    </source>
</reference>
<sequence>MSTAWLIRPAAWTLSLAPPANIDVIEVDVASDDLYTLVAEREIIITSDIHLGAAFLQRCRWIRGIIGVGDRSREVVDLAFARHAGLQAEVIPGVEVNASVLEQVVTSHRRIEEHLRGLDDIAEHWEGT</sequence>
<proteinExistence type="predicted"/>
<dbReference type="RefSeq" id="WP_336598103.1">
    <property type="nucleotide sequence ID" value="NZ_JACFYJ010000015.1"/>
</dbReference>
<keyword evidence="2" id="KW-1185">Reference proteome</keyword>
<accession>A0ABU8IQK0</accession>
<protein>
    <recommendedName>
        <fullName evidence="3">DUF5615 domain-containing protein</fullName>
    </recommendedName>
</protein>
<comment type="caution">
    <text evidence="1">The sequence shown here is derived from an EMBL/GenBank/DDBJ whole genome shotgun (WGS) entry which is preliminary data.</text>
</comment>
<evidence type="ECO:0000313" key="1">
    <source>
        <dbReference type="EMBL" id="MEI5997894.1"/>
    </source>
</evidence>
<evidence type="ECO:0008006" key="3">
    <source>
        <dbReference type="Google" id="ProtNLM"/>
    </source>
</evidence>
<name>A0ABU8IQK0_9BURK</name>